<keyword evidence="4 6" id="KW-1133">Transmembrane helix</keyword>
<feature type="transmembrane region" description="Helical" evidence="6">
    <location>
        <begin position="37"/>
        <end position="57"/>
    </location>
</feature>
<organism evidence="7 8">
    <name type="scientific">Rosistilla carotiformis</name>
    <dbReference type="NCBI Taxonomy" id="2528017"/>
    <lineage>
        <taxon>Bacteria</taxon>
        <taxon>Pseudomonadati</taxon>
        <taxon>Planctomycetota</taxon>
        <taxon>Planctomycetia</taxon>
        <taxon>Pirellulales</taxon>
        <taxon>Pirellulaceae</taxon>
        <taxon>Rosistilla</taxon>
    </lineage>
</organism>
<dbReference type="PANTHER" id="PTHR30250:SF11">
    <property type="entry name" value="O-ANTIGEN TRANSPORTER-RELATED"/>
    <property type="match status" value="1"/>
</dbReference>
<keyword evidence="3 6" id="KW-0812">Transmembrane</keyword>
<evidence type="ECO:0000313" key="8">
    <source>
        <dbReference type="Proteomes" id="UP000315082"/>
    </source>
</evidence>
<keyword evidence="8" id="KW-1185">Reference proteome</keyword>
<evidence type="ECO:0000256" key="2">
    <source>
        <dbReference type="ARBA" id="ARBA00022475"/>
    </source>
</evidence>
<feature type="transmembrane region" description="Helical" evidence="6">
    <location>
        <begin position="237"/>
        <end position="256"/>
    </location>
</feature>
<dbReference type="KEGG" id="rcf:Poly24_12260"/>
<name>A0A518JPQ5_9BACT</name>
<proteinExistence type="predicted"/>
<feature type="transmembrane region" description="Helical" evidence="6">
    <location>
        <begin position="305"/>
        <end position="322"/>
    </location>
</feature>
<evidence type="ECO:0008006" key="9">
    <source>
        <dbReference type="Google" id="ProtNLM"/>
    </source>
</evidence>
<dbReference type="RefSeq" id="WP_231753485.1">
    <property type="nucleotide sequence ID" value="NZ_CP036348.1"/>
</dbReference>
<gene>
    <name evidence="7" type="ORF">Poly24_12260</name>
</gene>
<feature type="transmembrane region" description="Helical" evidence="6">
    <location>
        <begin position="262"/>
        <end position="279"/>
    </location>
</feature>
<keyword evidence="5 6" id="KW-0472">Membrane</keyword>
<dbReference type="InterPro" id="IPR050833">
    <property type="entry name" value="Poly_Biosynth_Transport"/>
</dbReference>
<dbReference type="EMBL" id="CP036348">
    <property type="protein sequence ID" value="QDV67526.1"/>
    <property type="molecule type" value="Genomic_DNA"/>
</dbReference>
<feature type="transmembrane region" description="Helical" evidence="6">
    <location>
        <begin position="126"/>
        <end position="145"/>
    </location>
</feature>
<evidence type="ECO:0000256" key="3">
    <source>
        <dbReference type="ARBA" id="ARBA00022692"/>
    </source>
</evidence>
<feature type="transmembrane region" description="Helical" evidence="6">
    <location>
        <begin position="100"/>
        <end position="120"/>
    </location>
</feature>
<feature type="transmembrane region" description="Helical" evidence="6">
    <location>
        <begin position="328"/>
        <end position="351"/>
    </location>
</feature>
<evidence type="ECO:0000256" key="4">
    <source>
        <dbReference type="ARBA" id="ARBA00022989"/>
    </source>
</evidence>
<sequence>MFLYMGLLGSADIFARLAAKLPASADDAAARRAAMRYGLTTGIVTAAVCVLLAWFALPVDKRYLAPLASLVALPLPLQHIRLAVQGVDHGRGYFYRLSSLRAAAAAFFPLLLLGMWLVEWNDLRDVTWAFVGSCVAGLLLCQVGMRGSWFGPTQQSVLESLSENRGLAISQISAELLDRADLFLIMFLGTLTDQGFYTSAIPIASTMIIVPNALALFSFRHGADPNTPLTAAGVTRFIALMFAGQIATGCLLAFVIPYAVPILYSQAFTGTVMFAWYLLPSGGLRGMLMTADGYLRGRGMSTPGITGRIVALVILIGLTFALQPRMGIWSIPVALAAGQFVCLVIVFFAMYRQTQANSQNKV</sequence>
<evidence type="ECO:0000256" key="5">
    <source>
        <dbReference type="ARBA" id="ARBA00023136"/>
    </source>
</evidence>
<reference evidence="7 8" key="1">
    <citation type="submission" date="2019-02" db="EMBL/GenBank/DDBJ databases">
        <title>Deep-cultivation of Planctomycetes and their phenomic and genomic characterization uncovers novel biology.</title>
        <authorList>
            <person name="Wiegand S."/>
            <person name="Jogler M."/>
            <person name="Boedeker C."/>
            <person name="Pinto D."/>
            <person name="Vollmers J."/>
            <person name="Rivas-Marin E."/>
            <person name="Kohn T."/>
            <person name="Peeters S.H."/>
            <person name="Heuer A."/>
            <person name="Rast P."/>
            <person name="Oberbeckmann S."/>
            <person name="Bunk B."/>
            <person name="Jeske O."/>
            <person name="Meyerdierks A."/>
            <person name="Storesund J.E."/>
            <person name="Kallscheuer N."/>
            <person name="Luecker S."/>
            <person name="Lage O.M."/>
            <person name="Pohl T."/>
            <person name="Merkel B.J."/>
            <person name="Hornburger P."/>
            <person name="Mueller R.-W."/>
            <person name="Bruemmer F."/>
            <person name="Labrenz M."/>
            <person name="Spormann A.M."/>
            <person name="Op den Camp H."/>
            <person name="Overmann J."/>
            <person name="Amann R."/>
            <person name="Jetten M.S.M."/>
            <person name="Mascher T."/>
            <person name="Medema M.H."/>
            <person name="Devos D.P."/>
            <person name="Kaster A.-K."/>
            <person name="Ovreas L."/>
            <person name="Rohde M."/>
            <person name="Galperin M.Y."/>
            <person name="Jogler C."/>
        </authorList>
    </citation>
    <scope>NUCLEOTIDE SEQUENCE [LARGE SCALE GENOMIC DNA]</scope>
    <source>
        <strain evidence="7 8">Poly24</strain>
    </source>
</reference>
<feature type="transmembrane region" description="Helical" evidence="6">
    <location>
        <begin position="195"/>
        <end position="217"/>
    </location>
</feature>
<dbReference type="GO" id="GO:0005886">
    <property type="term" value="C:plasma membrane"/>
    <property type="evidence" value="ECO:0007669"/>
    <property type="project" value="UniProtKB-SubCell"/>
</dbReference>
<protein>
    <recommendedName>
        <fullName evidence="9">Polysaccharide biosynthesis protein</fullName>
    </recommendedName>
</protein>
<dbReference type="AlphaFoldDB" id="A0A518JPQ5"/>
<accession>A0A518JPQ5</accession>
<dbReference type="Proteomes" id="UP000315082">
    <property type="component" value="Chromosome"/>
</dbReference>
<evidence type="ECO:0000256" key="6">
    <source>
        <dbReference type="SAM" id="Phobius"/>
    </source>
</evidence>
<dbReference type="PANTHER" id="PTHR30250">
    <property type="entry name" value="PST FAMILY PREDICTED COLANIC ACID TRANSPORTER"/>
    <property type="match status" value="1"/>
</dbReference>
<comment type="subcellular location">
    <subcellularLocation>
        <location evidence="1">Cell membrane</location>
        <topology evidence="1">Multi-pass membrane protein</topology>
    </subcellularLocation>
</comment>
<evidence type="ECO:0000313" key="7">
    <source>
        <dbReference type="EMBL" id="QDV67526.1"/>
    </source>
</evidence>
<evidence type="ECO:0000256" key="1">
    <source>
        <dbReference type="ARBA" id="ARBA00004651"/>
    </source>
</evidence>
<keyword evidence="2" id="KW-1003">Cell membrane</keyword>